<dbReference type="PROSITE" id="PS01124">
    <property type="entry name" value="HTH_ARAC_FAMILY_2"/>
    <property type="match status" value="1"/>
</dbReference>
<gene>
    <name evidence="5" type="ORF">SM757_18620</name>
</gene>
<organism evidence="5 6">
    <name type="scientific">Azohydromonas lata</name>
    <dbReference type="NCBI Taxonomy" id="45677"/>
    <lineage>
        <taxon>Bacteria</taxon>
        <taxon>Pseudomonadati</taxon>
        <taxon>Pseudomonadota</taxon>
        <taxon>Betaproteobacteria</taxon>
        <taxon>Burkholderiales</taxon>
        <taxon>Sphaerotilaceae</taxon>
        <taxon>Azohydromonas</taxon>
    </lineage>
</organism>
<evidence type="ECO:0000256" key="1">
    <source>
        <dbReference type="ARBA" id="ARBA00023015"/>
    </source>
</evidence>
<sequence>MRSSSEAAIAALPAATPVEEKDTVSVAFVAAALARLTEPARARALAAAGIQAELLRTPQARVTADAFAALWLAAARELDDEFFGLDARRMKSGSFKLLCRSLLPARDLGQGLRRVLQGFNCLLDDVGGELLQRGDEAVVTLHNRVAEAEAHRFAAETFLVLVHGLMCWLAGRRVPLRWARFDYPRPAHAREYAAMYSPESAFEAAETAIAFDAALLAVPVAQDERSLKAFLAAAPRSVFLKYRNEEGMAARVRRRLKPCVESGAEWPQFETVAAELHLSANTLRRRLDAEGASYQGIKDALRRDAAIHLLTGSRLSVEAIAARLGYEDASAFHRAFRKWLNTQPGEYRMRAAPPPST</sequence>
<keyword evidence="3" id="KW-0804">Transcription</keyword>
<dbReference type="PANTHER" id="PTHR47894">
    <property type="entry name" value="HTH-TYPE TRANSCRIPTIONAL REGULATOR GADX"/>
    <property type="match status" value="1"/>
</dbReference>
<keyword evidence="1" id="KW-0805">Transcription regulation</keyword>
<reference evidence="5 6" key="1">
    <citation type="submission" date="2023-11" db="EMBL/GenBank/DDBJ databases">
        <title>Draft genome of Azohydromonas lata strain H1 (DSM1123), a polyhydroxyalkanoate producer.</title>
        <authorList>
            <person name="Traversa D."/>
            <person name="D'Addabbo P."/>
            <person name="Pazzani C."/>
            <person name="Manzari C."/>
            <person name="Chiara M."/>
            <person name="Scrascia M."/>
        </authorList>
    </citation>
    <scope>NUCLEOTIDE SEQUENCE [LARGE SCALE GENOMIC DNA]</scope>
    <source>
        <strain evidence="5 6">H1</strain>
    </source>
</reference>
<dbReference type="Proteomes" id="UP001293718">
    <property type="component" value="Unassembled WGS sequence"/>
</dbReference>
<feature type="domain" description="HTH araC/xylS-type" evidence="4">
    <location>
        <begin position="250"/>
        <end position="350"/>
    </location>
</feature>
<dbReference type="PANTHER" id="PTHR47894:SF1">
    <property type="entry name" value="HTH-TYPE TRANSCRIPTIONAL REGULATOR VQSM"/>
    <property type="match status" value="1"/>
</dbReference>
<dbReference type="Gene3D" id="1.10.10.60">
    <property type="entry name" value="Homeodomain-like"/>
    <property type="match status" value="1"/>
</dbReference>
<dbReference type="EMBL" id="JAXOJX010000032">
    <property type="protein sequence ID" value="MDZ5458597.1"/>
    <property type="molecule type" value="Genomic_DNA"/>
</dbReference>
<dbReference type="Pfam" id="PF12833">
    <property type="entry name" value="HTH_18"/>
    <property type="match status" value="1"/>
</dbReference>
<dbReference type="InterPro" id="IPR009057">
    <property type="entry name" value="Homeodomain-like_sf"/>
</dbReference>
<keyword evidence="6" id="KW-1185">Reference proteome</keyword>
<name>A0ABU5IHG4_9BURK</name>
<evidence type="ECO:0000256" key="2">
    <source>
        <dbReference type="ARBA" id="ARBA00023125"/>
    </source>
</evidence>
<accession>A0ABU5IHG4</accession>
<evidence type="ECO:0000313" key="6">
    <source>
        <dbReference type="Proteomes" id="UP001293718"/>
    </source>
</evidence>
<dbReference type="SMART" id="SM00342">
    <property type="entry name" value="HTH_ARAC"/>
    <property type="match status" value="1"/>
</dbReference>
<comment type="caution">
    <text evidence="5">The sequence shown here is derived from an EMBL/GenBank/DDBJ whole genome shotgun (WGS) entry which is preliminary data.</text>
</comment>
<dbReference type="RefSeq" id="WP_322466687.1">
    <property type="nucleotide sequence ID" value="NZ_JAXOJX010000032.1"/>
</dbReference>
<dbReference type="InterPro" id="IPR032687">
    <property type="entry name" value="AraC-type_N"/>
</dbReference>
<dbReference type="SUPFAM" id="SSF46689">
    <property type="entry name" value="Homeodomain-like"/>
    <property type="match status" value="1"/>
</dbReference>
<evidence type="ECO:0000259" key="4">
    <source>
        <dbReference type="PROSITE" id="PS01124"/>
    </source>
</evidence>
<dbReference type="InterPro" id="IPR018060">
    <property type="entry name" value="HTH_AraC"/>
</dbReference>
<protein>
    <submittedName>
        <fullName evidence="5">AraC family transcriptional regulator</fullName>
    </submittedName>
</protein>
<evidence type="ECO:0000256" key="3">
    <source>
        <dbReference type="ARBA" id="ARBA00023163"/>
    </source>
</evidence>
<evidence type="ECO:0000313" key="5">
    <source>
        <dbReference type="EMBL" id="MDZ5458597.1"/>
    </source>
</evidence>
<dbReference type="Pfam" id="PF12625">
    <property type="entry name" value="Arabinose_bd"/>
    <property type="match status" value="1"/>
</dbReference>
<keyword evidence="2" id="KW-0238">DNA-binding</keyword>
<proteinExistence type="predicted"/>